<dbReference type="AlphaFoldDB" id="A0AA45C117"/>
<protein>
    <submittedName>
        <fullName evidence="1">Uncharacterized protein</fullName>
    </submittedName>
</protein>
<sequence>MITKSREQGNWWRAAMRDTLKPGRKNARRGTARGQGSSFLLIKNRAAIVRDFTSGHALICP</sequence>
<name>A0AA45C117_CROSK</name>
<evidence type="ECO:0000313" key="1">
    <source>
        <dbReference type="EMBL" id="PUW05353.1"/>
    </source>
</evidence>
<dbReference type="EMBL" id="NCTU01000004">
    <property type="protein sequence ID" value="PUW05353.1"/>
    <property type="molecule type" value="Genomic_DNA"/>
</dbReference>
<reference evidence="1 2" key="1">
    <citation type="submission" date="2017-04" db="EMBL/GenBank/DDBJ databases">
        <title>Cronobacter sakazakii, ST83 Lineage Isolates.</title>
        <authorList>
            <person name="Chase H."/>
            <person name="Tall B."/>
            <person name="Gopinath G."/>
            <person name="Lehner A."/>
        </authorList>
    </citation>
    <scope>NUCLEOTIDE SEQUENCE [LARGE SCALE GENOMIC DNA]</scope>
    <source>
        <strain evidence="1 2">MOD1_Comp15</strain>
    </source>
</reference>
<gene>
    <name evidence="1" type="ORF">B7T07_06465</name>
</gene>
<proteinExistence type="predicted"/>
<comment type="caution">
    <text evidence="1">The sequence shown here is derived from an EMBL/GenBank/DDBJ whole genome shotgun (WGS) entry which is preliminary data.</text>
</comment>
<evidence type="ECO:0000313" key="2">
    <source>
        <dbReference type="Proteomes" id="UP000244856"/>
    </source>
</evidence>
<organism evidence="1 2">
    <name type="scientific">Cronobacter sakazakii</name>
    <name type="common">Enterobacter sakazakii</name>
    <dbReference type="NCBI Taxonomy" id="28141"/>
    <lineage>
        <taxon>Bacteria</taxon>
        <taxon>Pseudomonadati</taxon>
        <taxon>Pseudomonadota</taxon>
        <taxon>Gammaproteobacteria</taxon>
        <taxon>Enterobacterales</taxon>
        <taxon>Enterobacteriaceae</taxon>
        <taxon>Cronobacter</taxon>
    </lineage>
</organism>
<dbReference type="Proteomes" id="UP000244856">
    <property type="component" value="Unassembled WGS sequence"/>
</dbReference>
<accession>A0AA45C117</accession>